<dbReference type="InterPro" id="IPR003593">
    <property type="entry name" value="AAA+_ATPase"/>
</dbReference>
<dbReference type="RefSeq" id="WP_191701457.1">
    <property type="nucleotide sequence ID" value="NZ_JACSPZ010000010.1"/>
</dbReference>
<dbReference type="SMART" id="SM00382">
    <property type="entry name" value="AAA"/>
    <property type="match status" value="1"/>
</dbReference>
<dbReference type="PANTHER" id="PTHR43820:SF5">
    <property type="entry name" value="HIGH-AFFINITY BRANCHED-CHAIN AMINO ACID TRANSPORT ATP-BINDING PROTEIN"/>
    <property type="match status" value="1"/>
</dbReference>
<evidence type="ECO:0000256" key="4">
    <source>
        <dbReference type="ARBA" id="ARBA00022840"/>
    </source>
</evidence>
<evidence type="ECO:0000256" key="5">
    <source>
        <dbReference type="ARBA" id="ARBA00022970"/>
    </source>
</evidence>
<dbReference type="InterPro" id="IPR027417">
    <property type="entry name" value="P-loop_NTPase"/>
</dbReference>
<dbReference type="PROSITE" id="PS00211">
    <property type="entry name" value="ABC_TRANSPORTER_1"/>
    <property type="match status" value="1"/>
</dbReference>
<dbReference type="EMBL" id="JACSPZ010000010">
    <property type="protein sequence ID" value="MBD8038399.1"/>
    <property type="molecule type" value="Genomic_DNA"/>
</dbReference>
<name>A0ABR8Y2F5_9BACL</name>
<dbReference type="Gene3D" id="3.40.50.300">
    <property type="entry name" value="P-loop containing nucleotide triphosphate hydrolases"/>
    <property type="match status" value="1"/>
</dbReference>
<keyword evidence="5" id="KW-0029">Amino-acid transport</keyword>
<evidence type="ECO:0000313" key="7">
    <source>
        <dbReference type="EMBL" id="MBD8038399.1"/>
    </source>
</evidence>
<dbReference type="GO" id="GO:0005524">
    <property type="term" value="F:ATP binding"/>
    <property type="evidence" value="ECO:0007669"/>
    <property type="project" value="UniProtKB-KW"/>
</dbReference>
<protein>
    <submittedName>
        <fullName evidence="7">ABC transporter ATP-binding protein</fullName>
    </submittedName>
</protein>
<dbReference type="InterPro" id="IPR003439">
    <property type="entry name" value="ABC_transporter-like_ATP-bd"/>
</dbReference>
<dbReference type="SUPFAM" id="SSF52540">
    <property type="entry name" value="P-loop containing nucleoside triphosphate hydrolases"/>
    <property type="match status" value="1"/>
</dbReference>
<keyword evidence="2" id="KW-0813">Transport</keyword>
<evidence type="ECO:0000313" key="8">
    <source>
        <dbReference type="Proteomes" id="UP000619101"/>
    </source>
</evidence>
<sequence length="232" mass="25830">MLKINNMEAGYGKIMIVRDLDLVIESKEIVSIIGRNGIGKSTLVKSIIGLVPINKGELIYNSKAVTNKKAHERAWEGMGYVPQGHQVFPMLTVEENLRMGKLINKKSGNLDFEIIYNYFPKLFERRKQKAGTLSGGEQAALSLGRALVGNPELLILDEPTEGIQPNLVQEIGEIIKQINKDLGITVLLVEQHIGLIQAISQRCYAMDKGKIAQEIQGDDIKNYDLLKEYLAV</sequence>
<dbReference type="InterPro" id="IPR052156">
    <property type="entry name" value="BCAA_Transport_ATP-bd_LivF"/>
</dbReference>
<dbReference type="PANTHER" id="PTHR43820">
    <property type="entry name" value="HIGH-AFFINITY BRANCHED-CHAIN AMINO ACID TRANSPORT ATP-BINDING PROTEIN LIVF"/>
    <property type="match status" value="1"/>
</dbReference>
<gene>
    <name evidence="7" type="ORF">H9635_16755</name>
</gene>
<evidence type="ECO:0000256" key="1">
    <source>
        <dbReference type="ARBA" id="ARBA00005417"/>
    </source>
</evidence>
<evidence type="ECO:0000256" key="2">
    <source>
        <dbReference type="ARBA" id="ARBA00022448"/>
    </source>
</evidence>
<comment type="caution">
    <text evidence="7">The sequence shown here is derived from an EMBL/GenBank/DDBJ whole genome shotgun (WGS) entry which is preliminary data.</text>
</comment>
<evidence type="ECO:0000256" key="3">
    <source>
        <dbReference type="ARBA" id="ARBA00022741"/>
    </source>
</evidence>
<feature type="domain" description="ABC transporter" evidence="6">
    <location>
        <begin position="2"/>
        <end position="230"/>
    </location>
</feature>
<dbReference type="Proteomes" id="UP000619101">
    <property type="component" value="Unassembled WGS sequence"/>
</dbReference>
<dbReference type="PROSITE" id="PS50893">
    <property type="entry name" value="ABC_TRANSPORTER_2"/>
    <property type="match status" value="1"/>
</dbReference>
<keyword evidence="3" id="KW-0547">Nucleotide-binding</keyword>
<comment type="similarity">
    <text evidence="1">Belongs to the ABC transporter superfamily.</text>
</comment>
<keyword evidence="4 7" id="KW-0067">ATP-binding</keyword>
<organism evidence="7 8">
    <name type="scientific">Solibacillus faecavium</name>
    <dbReference type="NCBI Taxonomy" id="2762221"/>
    <lineage>
        <taxon>Bacteria</taxon>
        <taxon>Bacillati</taxon>
        <taxon>Bacillota</taxon>
        <taxon>Bacilli</taxon>
        <taxon>Bacillales</taxon>
        <taxon>Caryophanaceae</taxon>
        <taxon>Solibacillus</taxon>
    </lineage>
</organism>
<evidence type="ECO:0000259" key="6">
    <source>
        <dbReference type="PROSITE" id="PS50893"/>
    </source>
</evidence>
<keyword evidence="8" id="KW-1185">Reference proteome</keyword>
<dbReference type="InterPro" id="IPR017871">
    <property type="entry name" value="ABC_transporter-like_CS"/>
</dbReference>
<dbReference type="Pfam" id="PF00005">
    <property type="entry name" value="ABC_tran"/>
    <property type="match status" value="1"/>
</dbReference>
<proteinExistence type="inferred from homology"/>
<reference evidence="7 8" key="1">
    <citation type="submission" date="2020-08" db="EMBL/GenBank/DDBJ databases">
        <title>A Genomic Blueprint of the Chicken Gut Microbiome.</title>
        <authorList>
            <person name="Gilroy R."/>
            <person name="Ravi A."/>
            <person name="Getino M."/>
            <person name="Pursley I."/>
            <person name="Horton D.L."/>
            <person name="Alikhan N.-F."/>
            <person name="Baker D."/>
            <person name="Gharbi K."/>
            <person name="Hall N."/>
            <person name="Watson M."/>
            <person name="Adriaenssens E.M."/>
            <person name="Foster-Nyarko E."/>
            <person name="Jarju S."/>
            <person name="Secka A."/>
            <person name="Antonio M."/>
            <person name="Oren A."/>
            <person name="Chaudhuri R."/>
            <person name="La Ragione R.M."/>
            <person name="Hildebrand F."/>
            <person name="Pallen M.J."/>
        </authorList>
    </citation>
    <scope>NUCLEOTIDE SEQUENCE [LARGE SCALE GENOMIC DNA]</scope>
    <source>
        <strain evidence="7 8">A46</strain>
    </source>
</reference>
<accession>A0ABR8Y2F5</accession>
<dbReference type="CDD" id="cd03224">
    <property type="entry name" value="ABC_TM1139_LivF_branched"/>
    <property type="match status" value="1"/>
</dbReference>